<accession>A0A3S9MVP1</accession>
<dbReference type="AlphaFoldDB" id="A0A3S9MVP1"/>
<gene>
    <name evidence="1" type="ORF">EJ995_03230</name>
</gene>
<evidence type="ECO:0000313" key="1">
    <source>
        <dbReference type="EMBL" id="AZQ43295.1"/>
    </source>
</evidence>
<dbReference type="EMBL" id="CP034549">
    <property type="protein sequence ID" value="AZQ43295.1"/>
    <property type="molecule type" value="Genomic_DNA"/>
</dbReference>
<name>A0A3S9MVP1_9FLAO</name>
<dbReference type="Proteomes" id="UP000279600">
    <property type="component" value="Chromosome"/>
</dbReference>
<reference evidence="1 2" key="1">
    <citation type="submission" date="2018-12" db="EMBL/GenBank/DDBJ databases">
        <title>Complete genome of Nonlabens sp. MJ115.</title>
        <authorList>
            <person name="Choi H.S."/>
            <person name="Jung J."/>
        </authorList>
    </citation>
    <scope>NUCLEOTIDE SEQUENCE [LARGE SCALE GENOMIC DNA]</scope>
    <source>
        <strain evidence="1 2">MJ115</strain>
    </source>
</reference>
<organism evidence="1 2">
    <name type="scientific">Nonlabens ponticola</name>
    <dbReference type="NCBI Taxonomy" id="2496866"/>
    <lineage>
        <taxon>Bacteria</taxon>
        <taxon>Pseudomonadati</taxon>
        <taxon>Bacteroidota</taxon>
        <taxon>Flavobacteriia</taxon>
        <taxon>Flavobacteriales</taxon>
        <taxon>Flavobacteriaceae</taxon>
        <taxon>Nonlabens</taxon>
    </lineage>
</organism>
<dbReference type="RefSeq" id="WP_126445562.1">
    <property type="nucleotide sequence ID" value="NZ_CP034549.1"/>
</dbReference>
<proteinExistence type="predicted"/>
<keyword evidence="2" id="KW-1185">Reference proteome</keyword>
<dbReference type="PROSITE" id="PS51257">
    <property type="entry name" value="PROKAR_LIPOPROTEIN"/>
    <property type="match status" value="1"/>
</dbReference>
<protein>
    <submittedName>
        <fullName evidence="1">Uncharacterized protein</fullName>
    </submittedName>
</protein>
<sequence length="68" mass="7400">MAARIICLVLLVAFISSCRSKKEHMVPATNGTAKNVAYKDASADHIHIINANAVINRLRIESQVKLAV</sequence>
<dbReference type="KEGG" id="noj:EJ995_03230"/>
<evidence type="ECO:0000313" key="2">
    <source>
        <dbReference type="Proteomes" id="UP000279600"/>
    </source>
</evidence>